<keyword evidence="2" id="KW-0949">S-adenosyl-L-methionine</keyword>
<dbReference type="EMBL" id="DRWR01000141">
    <property type="protein sequence ID" value="HHQ16882.1"/>
    <property type="molecule type" value="Genomic_DNA"/>
</dbReference>
<dbReference type="PROSITE" id="PS51918">
    <property type="entry name" value="RADICAL_SAM"/>
    <property type="match status" value="1"/>
</dbReference>
<feature type="domain" description="Radical SAM core" evidence="3">
    <location>
        <begin position="1"/>
        <end position="242"/>
    </location>
</feature>
<dbReference type="Pfam" id="PF04055">
    <property type="entry name" value="Radical_SAM"/>
    <property type="match status" value="1"/>
</dbReference>
<name>A0A7V5XI21_9BACT</name>
<dbReference type="SFLD" id="SFLDS00029">
    <property type="entry name" value="Radical_SAM"/>
    <property type="match status" value="2"/>
</dbReference>
<dbReference type="GO" id="GO:0004109">
    <property type="term" value="F:coproporphyrinogen oxidase activity"/>
    <property type="evidence" value="ECO:0007669"/>
    <property type="project" value="InterPro"/>
</dbReference>
<dbReference type="SFLD" id="SFLDG01082">
    <property type="entry name" value="B12-binding_domain_containing"/>
    <property type="match status" value="1"/>
</dbReference>
<dbReference type="SFLD" id="SFLDF00288">
    <property type="entry name" value="HemN-like__clustered_with_nucl"/>
    <property type="match status" value="1"/>
</dbReference>
<comment type="subcellular location">
    <subcellularLocation>
        <location evidence="2">Cytoplasm</location>
    </subcellularLocation>
</comment>
<dbReference type="NCBIfam" id="TIGR00539">
    <property type="entry name" value="hemN_rel"/>
    <property type="match status" value="1"/>
</dbReference>
<gene>
    <name evidence="4" type="primary">hemW</name>
    <name evidence="4" type="ORF">ENM15_08755</name>
</gene>
<protein>
    <recommendedName>
        <fullName evidence="2">Heme chaperone HemW</fullName>
    </recommendedName>
</protein>
<keyword evidence="2" id="KW-0349">Heme</keyword>
<dbReference type="GO" id="GO:0046872">
    <property type="term" value="F:metal ion binding"/>
    <property type="evidence" value="ECO:0007669"/>
    <property type="project" value="UniProtKB-UniRule"/>
</dbReference>
<evidence type="ECO:0000256" key="2">
    <source>
        <dbReference type="RuleBase" id="RU364116"/>
    </source>
</evidence>
<dbReference type="AlphaFoldDB" id="A0A7V5XI21"/>
<keyword evidence="2" id="KW-0408">Iron</keyword>
<sequence length="388" mass="45893">MKKVDLGLYLHVPFCLKKCPYCDFYSVEMRVSKYLENRFLKALKEELKLLKVFLEEKFGIKGLSFITFYAGGGTPSLLSPYFYEDLFNFLAKHFKFSPKELTLEANPETLTLEKTKAFYEIGFNRISLGVQSFSSKGLKFLGRLHTLRDTLKALEFIVKSGFKNFSLDFIFGWKGQGEKTLKREILKALEFKPPHLSFYELTLEKGTPFYQIFKGKKCWIKDEKLMNLYKIIEETLKINGYERYEISNYAIPKYECKHNLLYWKLKPYLGLGPSATSRIENLRWENPRNLNYYLNSLLKEKKLSLKIIENLNLYELAKEYVFMGLRLKEGISLKELKGKYNYSLPKNALDTLIRENLIKREKERIFLTFKGKLLHNQLVYYLWENLCN</sequence>
<dbReference type="SUPFAM" id="SSF102114">
    <property type="entry name" value="Radical SAM enzymes"/>
    <property type="match status" value="1"/>
</dbReference>
<organism evidence="4">
    <name type="scientific">Thermodesulfobacterium geofontis</name>
    <dbReference type="NCBI Taxonomy" id="1295609"/>
    <lineage>
        <taxon>Bacteria</taxon>
        <taxon>Pseudomonadati</taxon>
        <taxon>Thermodesulfobacteriota</taxon>
        <taxon>Thermodesulfobacteria</taxon>
        <taxon>Thermodesulfobacteriales</taxon>
        <taxon>Thermodesulfobacteriaceae</taxon>
        <taxon>Thermodesulfobacterium</taxon>
    </lineage>
</organism>
<dbReference type="SMART" id="SM00729">
    <property type="entry name" value="Elp3"/>
    <property type="match status" value="1"/>
</dbReference>
<dbReference type="GO" id="GO:0005737">
    <property type="term" value="C:cytoplasm"/>
    <property type="evidence" value="ECO:0007669"/>
    <property type="project" value="UniProtKB-SubCell"/>
</dbReference>
<dbReference type="InterPro" id="IPR006638">
    <property type="entry name" value="Elp3/MiaA/NifB-like_rSAM"/>
</dbReference>
<comment type="similarity">
    <text evidence="1">Belongs to the anaerobic coproporphyrinogen-III oxidase family. HemW subfamily.</text>
</comment>
<dbReference type="InterPro" id="IPR058240">
    <property type="entry name" value="rSAM_sf"/>
</dbReference>
<keyword evidence="2" id="KW-0004">4Fe-4S</keyword>
<dbReference type="GO" id="GO:0006779">
    <property type="term" value="P:porphyrin-containing compound biosynthetic process"/>
    <property type="evidence" value="ECO:0007669"/>
    <property type="project" value="InterPro"/>
</dbReference>
<dbReference type="InterPro" id="IPR034505">
    <property type="entry name" value="Coproporphyrinogen-III_oxidase"/>
</dbReference>
<dbReference type="InterPro" id="IPR004559">
    <property type="entry name" value="HemW-like"/>
</dbReference>
<comment type="function">
    <text evidence="2">Probably acts as a heme chaperone, transferring heme to an unknown acceptor. Binds one molecule of heme per monomer, possibly covalently. Binds 1 [4Fe-4S] cluster. The cluster is coordinated with 3 cysteines and an exchangeable S-adenosyl-L-methionine.</text>
</comment>
<dbReference type="GO" id="GO:0051539">
    <property type="term" value="F:4 iron, 4 sulfur cluster binding"/>
    <property type="evidence" value="ECO:0007669"/>
    <property type="project" value="UniProtKB-UniRule"/>
</dbReference>
<dbReference type="PANTHER" id="PTHR13932">
    <property type="entry name" value="COPROPORPHYRINIGEN III OXIDASE"/>
    <property type="match status" value="1"/>
</dbReference>
<proteinExistence type="inferred from homology"/>
<evidence type="ECO:0000256" key="1">
    <source>
        <dbReference type="ARBA" id="ARBA00006100"/>
    </source>
</evidence>
<keyword evidence="2" id="KW-0143">Chaperone</keyword>
<dbReference type="InterPro" id="IPR007197">
    <property type="entry name" value="rSAM"/>
</dbReference>
<dbReference type="SFLD" id="SFLDF00562">
    <property type="entry name" value="HemN-like__clustered_with_heat"/>
    <property type="match status" value="1"/>
</dbReference>
<dbReference type="PANTHER" id="PTHR13932:SF5">
    <property type="entry name" value="RADICAL S-ADENOSYL METHIONINE DOMAIN-CONTAINING PROTEIN 1, MITOCHONDRIAL"/>
    <property type="match status" value="1"/>
</dbReference>
<keyword evidence="2" id="KW-0479">Metal-binding</keyword>
<evidence type="ECO:0000313" key="4">
    <source>
        <dbReference type="EMBL" id="HHQ16882.1"/>
    </source>
</evidence>
<dbReference type="InterPro" id="IPR010723">
    <property type="entry name" value="HemN_C"/>
</dbReference>
<accession>A0A7V5XI21</accession>
<dbReference type="Gene3D" id="3.30.750.200">
    <property type="match status" value="1"/>
</dbReference>
<comment type="caution">
    <text evidence="4">The sequence shown here is derived from an EMBL/GenBank/DDBJ whole genome shotgun (WGS) entry which is preliminary data.</text>
</comment>
<reference evidence="4" key="1">
    <citation type="journal article" date="2020" name="mSystems">
        <title>Genome- and Community-Level Interaction Insights into Carbon Utilization and Element Cycling Functions of Hydrothermarchaeota in Hydrothermal Sediment.</title>
        <authorList>
            <person name="Zhou Z."/>
            <person name="Liu Y."/>
            <person name="Xu W."/>
            <person name="Pan J."/>
            <person name="Luo Z.H."/>
            <person name="Li M."/>
        </authorList>
    </citation>
    <scope>NUCLEOTIDE SEQUENCE [LARGE SCALE GENOMIC DNA]</scope>
    <source>
        <strain evidence="4">SpSt-106</strain>
    </source>
</reference>
<keyword evidence="2" id="KW-0411">Iron-sulfur</keyword>
<keyword evidence="2" id="KW-0963">Cytoplasm</keyword>
<dbReference type="Pfam" id="PF06969">
    <property type="entry name" value="HemN_C"/>
    <property type="match status" value="1"/>
</dbReference>
<evidence type="ECO:0000259" key="3">
    <source>
        <dbReference type="PROSITE" id="PS51918"/>
    </source>
</evidence>
<dbReference type="SFLD" id="SFLDG01065">
    <property type="entry name" value="anaerobic_coproporphyrinogen-I"/>
    <property type="match status" value="2"/>
</dbReference>